<accession>T5AL36</accession>
<sequence length="149" mass="17360">MQMQPLLRQWHGFLDLKRQPQPWYGERLLEELAEQRAARTALERLSETADVLYVTSRAEHDGHGLGEMPAFRARHLVVYAYLVLKYTSRYAFYRVAARCCGCPDLDSVREVVNPARDHKLGQVARRNGIDAAKFVRVCRRLRRVWPLLP</sequence>
<name>T5AL36_OPHSC</name>
<dbReference type="AlphaFoldDB" id="T5AL36"/>
<protein>
    <submittedName>
        <fullName evidence="1">Uncharacterized protein</fullName>
    </submittedName>
</protein>
<reference evidence="1 2" key="1">
    <citation type="journal article" date="2013" name="Chin. Sci. Bull.">
        <title>Genome survey uncovers the secrets of sex and lifestyle in caterpillar fungus.</title>
        <authorList>
            <person name="Hu X."/>
            <person name="Zhang Y."/>
            <person name="Xiao G."/>
            <person name="Zheng P."/>
            <person name="Xia Y."/>
            <person name="Zhang X."/>
            <person name="St Leger R.J."/>
            <person name="Liu X."/>
            <person name="Wang C."/>
        </authorList>
    </citation>
    <scope>NUCLEOTIDE SEQUENCE [LARGE SCALE GENOMIC DNA]</scope>
    <source>
        <strain evidence="2">Co18 / CGMCC 3.14243</strain>
        <tissue evidence="1">Fruit-body</tissue>
    </source>
</reference>
<organism evidence="1 2">
    <name type="scientific">Ophiocordyceps sinensis (strain Co18 / CGMCC 3.14243)</name>
    <name type="common">Yarsagumba caterpillar fungus</name>
    <name type="synonym">Hirsutella sinensis</name>
    <dbReference type="NCBI Taxonomy" id="911162"/>
    <lineage>
        <taxon>Eukaryota</taxon>
        <taxon>Fungi</taxon>
        <taxon>Dikarya</taxon>
        <taxon>Ascomycota</taxon>
        <taxon>Pezizomycotina</taxon>
        <taxon>Sordariomycetes</taxon>
        <taxon>Hypocreomycetidae</taxon>
        <taxon>Hypocreales</taxon>
        <taxon>Ophiocordycipitaceae</taxon>
        <taxon>Ophiocordyceps</taxon>
    </lineage>
</organism>
<dbReference type="EMBL" id="KE652298">
    <property type="protein sequence ID" value="EQL02553.1"/>
    <property type="molecule type" value="Genomic_DNA"/>
</dbReference>
<gene>
    <name evidence="1" type="ORF">OCS_01744</name>
</gene>
<dbReference type="HOGENOM" id="CLU_1703782_0_0_1"/>
<dbReference type="eggNOG" id="ENOG502SQII">
    <property type="taxonomic scope" value="Eukaryota"/>
</dbReference>
<dbReference type="Proteomes" id="UP000019374">
    <property type="component" value="Unassembled WGS sequence"/>
</dbReference>
<evidence type="ECO:0000313" key="1">
    <source>
        <dbReference type="EMBL" id="EQL02553.1"/>
    </source>
</evidence>
<evidence type="ECO:0000313" key="2">
    <source>
        <dbReference type="Proteomes" id="UP000019374"/>
    </source>
</evidence>
<proteinExistence type="predicted"/>